<dbReference type="EMBL" id="BGPR01009817">
    <property type="protein sequence ID" value="GBN42467.1"/>
    <property type="molecule type" value="Genomic_DNA"/>
</dbReference>
<keyword evidence="3" id="KW-1185">Reference proteome</keyword>
<evidence type="ECO:0000313" key="2">
    <source>
        <dbReference type="EMBL" id="GBN42467.1"/>
    </source>
</evidence>
<dbReference type="AlphaFoldDB" id="A0A4Y2NWY3"/>
<dbReference type="InterPro" id="IPR050473">
    <property type="entry name" value="A2M/Complement_sys"/>
</dbReference>
<comment type="caution">
    <text evidence="2">The sequence shown here is derived from an EMBL/GenBank/DDBJ whole genome shotgun (WGS) entry which is preliminary data.</text>
</comment>
<dbReference type="Proteomes" id="UP000499080">
    <property type="component" value="Unassembled WGS sequence"/>
</dbReference>
<dbReference type="PANTHER" id="PTHR11412">
    <property type="entry name" value="MACROGLOBULIN / COMPLEMENT"/>
    <property type="match status" value="1"/>
</dbReference>
<evidence type="ECO:0000313" key="3">
    <source>
        <dbReference type="Proteomes" id="UP000499080"/>
    </source>
</evidence>
<organism evidence="2 3">
    <name type="scientific">Araneus ventricosus</name>
    <name type="common">Orbweaver spider</name>
    <name type="synonym">Epeira ventricosa</name>
    <dbReference type="NCBI Taxonomy" id="182803"/>
    <lineage>
        <taxon>Eukaryota</taxon>
        <taxon>Metazoa</taxon>
        <taxon>Ecdysozoa</taxon>
        <taxon>Arthropoda</taxon>
        <taxon>Chelicerata</taxon>
        <taxon>Arachnida</taxon>
        <taxon>Araneae</taxon>
        <taxon>Araneomorphae</taxon>
        <taxon>Entelegynae</taxon>
        <taxon>Araneoidea</taxon>
        <taxon>Araneidae</taxon>
        <taxon>Araneus</taxon>
    </lineage>
</organism>
<proteinExistence type="predicted"/>
<feature type="domain" description="Macroglobulin" evidence="1">
    <location>
        <begin position="106"/>
        <end position="158"/>
    </location>
</feature>
<dbReference type="Gene3D" id="2.60.40.1930">
    <property type="match status" value="1"/>
</dbReference>
<dbReference type="Pfam" id="PF01835">
    <property type="entry name" value="MG2"/>
    <property type="match status" value="1"/>
</dbReference>
<dbReference type="OrthoDB" id="10070472at2759"/>
<reference evidence="2 3" key="1">
    <citation type="journal article" date="2019" name="Sci. Rep.">
        <title>Orb-weaving spider Araneus ventricosus genome elucidates the spidroin gene catalogue.</title>
        <authorList>
            <person name="Kono N."/>
            <person name="Nakamura H."/>
            <person name="Ohtoshi R."/>
            <person name="Moran D.A.P."/>
            <person name="Shinohara A."/>
            <person name="Yoshida Y."/>
            <person name="Fujiwara M."/>
            <person name="Mori M."/>
            <person name="Tomita M."/>
            <person name="Arakawa K."/>
        </authorList>
    </citation>
    <scope>NUCLEOTIDE SEQUENCE [LARGE SCALE GENOMIC DNA]</scope>
</reference>
<evidence type="ECO:0000259" key="1">
    <source>
        <dbReference type="Pfam" id="PF01835"/>
    </source>
</evidence>
<name>A0A4Y2NWY3_ARAVE</name>
<dbReference type="PANTHER" id="PTHR11412:SF171">
    <property type="entry name" value="PREGNANCY ZONE PROTEIN-LIKE PROTEIN"/>
    <property type="match status" value="1"/>
</dbReference>
<dbReference type="InterPro" id="IPR002890">
    <property type="entry name" value="MG2"/>
</dbReference>
<dbReference type="GO" id="GO:0004866">
    <property type="term" value="F:endopeptidase inhibitor activity"/>
    <property type="evidence" value="ECO:0007669"/>
    <property type="project" value="InterPro"/>
</dbReference>
<sequence length="234" mass="26399">MLYCSGFILTAPKNLDSGSTEYLTFTAINVPLGGPVTIKLVHWHTQEVLAESKVVAINNMNMWVEMVVPPSPLDVRAKLQVRGALSGGHKIEAEKEVLIRHSSVVTFIQTDKPIYKPGQTVRFRVLPLDSQLKPLELNKKGDIWVQDPSDVRVAQWKQVKFSEVHTISKERTHFGKKEPLVEKDFSDSGWSRFFQISRSNLLTTTIPHIKSTYCNGSHDTTSGRFLHIFTDRGS</sequence>
<protein>
    <recommendedName>
        <fullName evidence="1">Macroglobulin domain-containing protein</fullName>
    </recommendedName>
</protein>
<accession>A0A4Y2NWY3</accession>
<gene>
    <name evidence="2" type="ORF">AVEN_85951_1</name>
</gene>